<dbReference type="Proteomes" id="UP000777661">
    <property type="component" value="Unassembled WGS sequence"/>
</dbReference>
<name>A0ABS7RDH5_9HYPH</name>
<keyword evidence="1" id="KW-1133">Transmembrane helix</keyword>
<evidence type="ECO:0000256" key="1">
    <source>
        <dbReference type="SAM" id="Phobius"/>
    </source>
</evidence>
<sequence>MRARLRSIDALRGLAIAGVVLFHIGWDLDFSGLLPGNLSRHPAWLLFGRSLAGTFMVLVGVSLALAHGSRIRWRPFFNRLWVIVAAAVAISAATRLVFPEAFIYFGILHAIAAASLIGVFFVPLPALTSFGAGAAMLIFPSLFSDSLFDARWLAWIGFAETPPISNDYVPIFPWAGLTLMGLGLTKAGIARGYDTWFLKHEPAGPTVMALGWLGRHSLMIYLLHQPILLALILPTAWLVK</sequence>
<keyword evidence="1" id="KW-0472">Membrane</keyword>
<dbReference type="InterPro" id="IPR012429">
    <property type="entry name" value="HGSNAT_cat"/>
</dbReference>
<comment type="caution">
    <text evidence="3">The sequence shown here is derived from an EMBL/GenBank/DDBJ whole genome shotgun (WGS) entry which is preliminary data.</text>
</comment>
<organism evidence="3 4">
    <name type="scientific">Nitratireductor rhodophyticola</name>
    <dbReference type="NCBI Taxonomy" id="2854036"/>
    <lineage>
        <taxon>Bacteria</taxon>
        <taxon>Pseudomonadati</taxon>
        <taxon>Pseudomonadota</taxon>
        <taxon>Alphaproteobacteria</taxon>
        <taxon>Hyphomicrobiales</taxon>
        <taxon>Phyllobacteriaceae</taxon>
        <taxon>Nitratireductor</taxon>
    </lineage>
</organism>
<evidence type="ECO:0000313" key="3">
    <source>
        <dbReference type="EMBL" id="MBY8918977.1"/>
    </source>
</evidence>
<keyword evidence="4" id="KW-1185">Reference proteome</keyword>
<feature type="transmembrane region" description="Helical" evidence="1">
    <location>
        <begin position="102"/>
        <end position="122"/>
    </location>
</feature>
<feature type="domain" description="Heparan-alpha-glucosaminide N-acetyltransferase catalytic" evidence="2">
    <location>
        <begin position="4"/>
        <end position="226"/>
    </location>
</feature>
<feature type="transmembrane region" description="Helical" evidence="1">
    <location>
        <begin position="168"/>
        <end position="189"/>
    </location>
</feature>
<keyword evidence="1" id="KW-0812">Transmembrane</keyword>
<feature type="transmembrane region" description="Helical" evidence="1">
    <location>
        <begin position="46"/>
        <end position="66"/>
    </location>
</feature>
<proteinExistence type="predicted"/>
<gene>
    <name evidence="3" type="ORF">KVG22_20435</name>
</gene>
<feature type="transmembrane region" description="Helical" evidence="1">
    <location>
        <begin position="218"/>
        <end position="239"/>
    </location>
</feature>
<accession>A0ABS7RDH5</accession>
<evidence type="ECO:0000313" key="4">
    <source>
        <dbReference type="Proteomes" id="UP000777661"/>
    </source>
</evidence>
<feature type="transmembrane region" description="Helical" evidence="1">
    <location>
        <begin position="129"/>
        <end position="148"/>
    </location>
</feature>
<dbReference type="Pfam" id="PF07786">
    <property type="entry name" value="HGSNAT_cat"/>
    <property type="match status" value="1"/>
</dbReference>
<feature type="transmembrane region" description="Helical" evidence="1">
    <location>
        <begin position="7"/>
        <end position="26"/>
    </location>
</feature>
<reference evidence="3 4" key="1">
    <citation type="submission" date="2021-06" db="EMBL/GenBank/DDBJ databases">
        <title>Nitratireductor porphyridii sp. nov., isolated from a small marine red alga, Porphyridium purpureum in South Korea.</title>
        <authorList>
            <person name="Kim K.H."/>
            <person name="Kristyanto S."/>
            <person name="Jeon C.O."/>
        </authorList>
    </citation>
    <scope>NUCLEOTIDE SEQUENCE [LARGE SCALE GENOMIC DNA]</scope>
    <source>
        <strain evidence="3 4">R6</strain>
    </source>
</reference>
<protein>
    <submittedName>
        <fullName evidence="3">DUF1624 domain-containing protein</fullName>
    </submittedName>
</protein>
<dbReference type="EMBL" id="JAHSQO010000008">
    <property type="protein sequence ID" value="MBY8918977.1"/>
    <property type="molecule type" value="Genomic_DNA"/>
</dbReference>
<feature type="transmembrane region" description="Helical" evidence="1">
    <location>
        <begin position="78"/>
        <end position="96"/>
    </location>
</feature>
<evidence type="ECO:0000259" key="2">
    <source>
        <dbReference type="Pfam" id="PF07786"/>
    </source>
</evidence>